<dbReference type="EMBL" id="FUZE01000032">
    <property type="protein sequence ID" value="SKC10437.1"/>
    <property type="molecule type" value="Genomic_DNA"/>
</dbReference>
<dbReference type="Proteomes" id="UP000190669">
    <property type="component" value="Unassembled WGS sequence"/>
</dbReference>
<dbReference type="AlphaFoldDB" id="A0AAX2IRS2"/>
<organism evidence="3 5">
    <name type="scientific">Chryseobacterium balustinum</name>
    <dbReference type="NCBI Taxonomy" id="246"/>
    <lineage>
        <taxon>Bacteria</taxon>
        <taxon>Pseudomonadati</taxon>
        <taxon>Bacteroidota</taxon>
        <taxon>Flavobacteriia</taxon>
        <taxon>Flavobacteriales</taxon>
        <taxon>Weeksellaceae</taxon>
        <taxon>Chryseobacterium group</taxon>
        <taxon>Chryseobacterium</taxon>
    </lineage>
</organism>
<name>A0AAX2IRS2_9FLAO</name>
<protein>
    <submittedName>
        <fullName evidence="3">Uncharacterized protein</fullName>
    </submittedName>
</protein>
<reference evidence="2 4" key="1">
    <citation type="submission" date="2017-02" db="EMBL/GenBank/DDBJ databases">
        <authorList>
            <person name="Varghese N."/>
            <person name="Submissions S."/>
        </authorList>
    </citation>
    <scope>NUCLEOTIDE SEQUENCE [LARGE SCALE GENOMIC DNA]</scope>
    <source>
        <strain evidence="2 4">DSM 16775</strain>
    </source>
</reference>
<accession>A0AAX2IRS2</accession>
<keyword evidence="4" id="KW-1185">Reference proteome</keyword>
<gene>
    <name evidence="3" type="ORF">NCTC11212_03996</name>
    <name evidence="2" type="ORF">SAMN05421800_1329</name>
</gene>
<evidence type="ECO:0000313" key="3">
    <source>
        <dbReference type="EMBL" id="SQA92350.1"/>
    </source>
</evidence>
<comment type="caution">
    <text evidence="3">The sequence shown here is derived from an EMBL/GenBank/DDBJ whole genome shotgun (WGS) entry which is preliminary data.</text>
</comment>
<dbReference type="Proteomes" id="UP000251937">
    <property type="component" value="Unassembled WGS sequence"/>
</dbReference>
<reference evidence="3 5" key="2">
    <citation type="submission" date="2018-06" db="EMBL/GenBank/DDBJ databases">
        <authorList>
            <consortium name="Pathogen Informatics"/>
            <person name="Doyle S."/>
        </authorList>
    </citation>
    <scope>NUCLEOTIDE SEQUENCE [LARGE SCALE GENOMIC DNA]</scope>
    <source>
        <strain evidence="3 5">NCTC11212</strain>
    </source>
</reference>
<feature type="region of interest" description="Disordered" evidence="1">
    <location>
        <begin position="1"/>
        <end position="44"/>
    </location>
</feature>
<dbReference type="EMBL" id="UAVR01000023">
    <property type="protein sequence ID" value="SQA92350.1"/>
    <property type="molecule type" value="Genomic_DNA"/>
</dbReference>
<proteinExistence type="predicted"/>
<evidence type="ECO:0000313" key="4">
    <source>
        <dbReference type="Proteomes" id="UP000190669"/>
    </source>
</evidence>
<evidence type="ECO:0000256" key="1">
    <source>
        <dbReference type="SAM" id="MobiDB-lite"/>
    </source>
</evidence>
<dbReference type="RefSeq" id="WP_262707277.1">
    <property type="nucleotide sequence ID" value="NZ_CP033934.1"/>
</dbReference>
<evidence type="ECO:0000313" key="2">
    <source>
        <dbReference type="EMBL" id="SKC10437.1"/>
    </source>
</evidence>
<feature type="compositionally biased region" description="Polar residues" evidence="1">
    <location>
        <begin position="9"/>
        <end position="28"/>
    </location>
</feature>
<evidence type="ECO:0000313" key="5">
    <source>
        <dbReference type="Proteomes" id="UP000251937"/>
    </source>
</evidence>
<sequence length="44" mass="4721">MNKKINIPQIRTNSDTKGGSVKNGQVPTMHNPPPPPPKNNSTKG</sequence>